<protein>
    <recommendedName>
        <fullName evidence="6">Ankyrin UPA domain-containing protein</fullName>
    </recommendedName>
</protein>
<dbReference type="Ensembl" id="ENSSANT00000005521.1">
    <property type="protein sequence ID" value="ENSSANP00000005137.1"/>
    <property type="gene ID" value="ENSSANG00000002784.1"/>
</dbReference>
<keyword evidence="3" id="KW-0040">ANK repeat</keyword>
<evidence type="ECO:0000313" key="8">
    <source>
        <dbReference type="Proteomes" id="UP000472260"/>
    </source>
</evidence>
<reference evidence="7" key="1">
    <citation type="submission" date="2025-08" db="UniProtKB">
        <authorList>
            <consortium name="Ensembl"/>
        </authorList>
    </citation>
    <scope>IDENTIFICATION</scope>
</reference>
<keyword evidence="8" id="KW-1185">Reference proteome</keyword>
<evidence type="ECO:0000313" key="7">
    <source>
        <dbReference type="Ensembl" id="ENSSANP00000005137.1"/>
    </source>
</evidence>
<evidence type="ECO:0000256" key="3">
    <source>
        <dbReference type="ARBA" id="ARBA00023043"/>
    </source>
</evidence>
<keyword evidence="2" id="KW-0677">Repeat</keyword>
<evidence type="ECO:0000259" key="6">
    <source>
        <dbReference type="Pfam" id="PF17809"/>
    </source>
</evidence>
<evidence type="ECO:0000256" key="1">
    <source>
        <dbReference type="ARBA" id="ARBA00004370"/>
    </source>
</evidence>
<reference evidence="7" key="2">
    <citation type="submission" date="2025-09" db="UniProtKB">
        <authorList>
            <consortium name="Ensembl"/>
        </authorList>
    </citation>
    <scope>IDENTIFICATION</scope>
</reference>
<dbReference type="AlphaFoldDB" id="A0A671KF41"/>
<evidence type="ECO:0000256" key="5">
    <source>
        <dbReference type="SAM" id="MobiDB-lite"/>
    </source>
</evidence>
<feature type="region of interest" description="Disordered" evidence="5">
    <location>
        <begin position="402"/>
        <end position="481"/>
    </location>
</feature>
<evidence type="ECO:0000256" key="4">
    <source>
        <dbReference type="ARBA" id="ARBA00023136"/>
    </source>
</evidence>
<dbReference type="Gene3D" id="2.60.40.2660">
    <property type="match status" value="1"/>
</dbReference>
<dbReference type="PANTHER" id="PTHR24123">
    <property type="entry name" value="ANKYRIN REPEAT-CONTAINING"/>
    <property type="match status" value="1"/>
</dbReference>
<comment type="subcellular location">
    <subcellularLocation>
        <location evidence="1">Membrane</location>
    </subcellularLocation>
</comment>
<organism evidence="7 8">
    <name type="scientific">Sinocyclocheilus anshuiensis</name>
    <dbReference type="NCBI Taxonomy" id="1608454"/>
    <lineage>
        <taxon>Eukaryota</taxon>
        <taxon>Metazoa</taxon>
        <taxon>Chordata</taxon>
        <taxon>Craniata</taxon>
        <taxon>Vertebrata</taxon>
        <taxon>Euteleostomi</taxon>
        <taxon>Actinopterygii</taxon>
        <taxon>Neopterygii</taxon>
        <taxon>Teleostei</taxon>
        <taxon>Ostariophysi</taxon>
        <taxon>Cypriniformes</taxon>
        <taxon>Cyprinidae</taxon>
        <taxon>Cyprininae</taxon>
        <taxon>Sinocyclocheilus</taxon>
    </lineage>
</organism>
<accession>A0A671KF41</accession>
<dbReference type="InterPro" id="IPR040745">
    <property type="entry name" value="Ankyrin_UPA"/>
</dbReference>
<keyword evidence="4" id="KW-0472">Membrane</keyword>
<name>A0A671KF41_9TELE</name>
<dbReference type="GO" id="GO:0016020">
    <property type="term" value="C:membrane"/>
    <property type="evidence" value="ECO:0007669"/>
    <property type="project" value="UniProtKB-SubCell"/>
</dbReference>
<feature type="domain" description="Ankyrin UPA" evidence="6">
    <location>
        <begin position="86"/>
        <end position="215"/>
    </location>
</feature>
<dbReference type="FunFam" id="2.60.40.2660:FF:000001">
    <property type="entry name" value="Ankyrin-3 isoform 2"/>
    <property type="match status" value="1"/>
</dbReference>
<dbReference type="PANTHER" id="PTHR24123:SF49">
    <property type="entry name" value="ANKYRIN-2-LIKE ISOFORM X1"/>
    <property type="match status" value="1"/>
</dbReference>
<dbReference type="InterPro" id="IPR051165">
    <property type="entry name" value="Multifunctional_ANK_Repeat"/>
</dbReference>
<feature type="compositionally biased region" description="Basic residues" evidence="5">
    <location>
        <begin position="425"/>
        <end position="442"/>
    </location>
</feature>
<dbReference type="Gene3D" id="2.60.220.30">
    <property type="match status" value="1"/>
</dbReference>
<dbReference type="Pfam" id="PF17809">
    <property type="entry name" value="UPA_2"/>
    <property type="match status" value="1"/>
</dbReference>
<dbReference type="Proteomes" id="UP000472260">
    <property type="component" value="Unassembled WGS sequence"/>
</dbReference>
<sequence length="603" mass="67393">MTIIVPKSPTSDGTSSTPTLRLLCSITGGTTPAQWEDITGSTPLTFINQCVSFTTNVSARFWLIDCRQIQEAVNFSSQLYREIICVPYMAKFVIFAKTLDPIEARLRCFCMTDDKMDKTLEQQENFTEVARSRDIEVLEGKPIFADCFGNLVPLTKSGQHHVFSFYAFKENRLSLFIKIRDSTQEPCGRLSFTKEPRTYRSLNHNAICNLNICLPVYSKESDSDQDADDESTELSMLQIIHDPATLASPDLLSEVSEMKQDLIKVSVLLTSEKSEKSCSSDAGERSDKAGDEEVDEPFEIVEKVKEDLEKVEEILRDRTMDDTKGGVAIMRSVTIDDEEWVLLSVTDVAESKSKNITEVQEALVQEVRITRDIISNSPPQRDISGMISYLSSDLEQCLQETPVPFNDSQDEDSVQESFKEVVVTRGKHRPAGIKKPARKKRKEREFASGSSEDDLESMSRSQSEESLDEDAVIGGSEPVFGPVPVSPRVVETPIGSIKDRVNALQKKVEEENEAFQTGQDPSKSKSGLFEHKAVMTVTSEAARSDVIQVPPTYDSQMTLPTQRLQERTITNVTSEMPSPNVVQISPIYGSQMTATTQHLQERT</sequence>
<proteinExistence type="predicted"/>
<evidence type="ECO:0000256" key="2">
    <source>
        <dbReference type="ARBA" id="ARBA00022737"/>
    </source>
</evidence>